<keyword evidence="4" id="KW-0238">DNA-binding</keyword>
<protein>
    <submittedName>
        <fullName evidence="10">Cyclic AMP-dependent transcription factor ATF-4</fullName>
    </submittedName>
</protein>
<evidence type="ECO:0000259" key="9">
    <source>
        <dbReference type="PROSITE" id="PS50217"/>
    </source>
</evidence>
<dbReference type="CDD" id="cd14692">
    <property type="entry name" value="bZIP_ATF4"/>
    <property type="match status" value="1"/>
</dbReference>
<evidence type="ECO:0000256" key="3">
    <source>
        <dbReference type="ARBA" id="ARBA00023015"/>
    </source>
</evidence>
<keyword evidence="5" id="KW-0804">Transcription</keyword>
<gene>
    <name evidence="10" type="primary">Atf4</name>
    <name evidence="10" type="ORF">AWC38_SpisGene9848</name>
</gene>
<comment type="similarity">
    <text evidence="2">Belongs to the bZIP family.</text>
</comment>
<feature type="domain" description="BZIP" evidence="9">
    <location>
        <begin position="265"/>
        <end position="328"/>
    </location>
</feature>
<dbReference type="Pfam" id="PF00170">
    <property type="entry name" value="bZIP_1"/>
    <property type="match status" value="1"/>
</dbReference>
<dbReference type="AlphaFoldDB" id="A0A2B4SAN8"/>
<dbReference type="SMART" id="SM00338">
    <property type="entry name" value="BRLZ"/>
    <property type="match status" value="1"/>
</dbReference>
<evidence type="ECO:0000256" key="1">
    <source>
        <dbReference type="ARBA" id="ARBA00004123"/>
    </source>
</evidence>
<comment type="caution">
    <text evidence="10">The sequence shown here is derived from an EMBL/GenBank/DDBJ whole genome shotgun (WGS) entry which is preliminary data.</text>
</comment>
<name>A0A2B4SAN8_STYPI</name>
<dbReference type="InterPro" id="IPR004827">
    <property type="entry name" value="bZIP"/>
</dbReference>
<keyword evidence="6" id="KW-0539">Nucleus</keyword>
<dbReference type="OrthoDB" id="5961430at2759"/>
<dbReference type="PROSITE" id="PS50217">
    <property type="entry name" value="BZIP"/>
    <property type="match status" value="1"/>
</dbReference>
<feature type="region of interest" description="Disordered" evidence="8">
    <location>
        <begin position="255"/>
        <end position="282"/>
    </location>
</feature>
<dbReference type="SUPFAM" id="SSF57959">
    <property type="entry name" value="Leucine zipper domain"/>
    <property type="match status" value="1"/>
</dbReference>
<dbReference type="InterPro" id="IPR046347">
    <property type="entry name" value="bZIP_sf"/>
</dbReference>
<proteinExistence type="inferred from homology"/>
<dbReference type="PANTHER" id="PTHR13044">
    <property type="entry name" value="ACTIVATING TRANSCRIPTION FACTOR ATF 4/5"/>
    <property type="match status" value="1"/>
</dbReference>
<evidence type="ECO:0000256" key="5">
    <source>
        <dbReference type="ARBA" id="ARBA00023163"/>
    </source>
</evidence>
<evidence type="ECO:0000256" key="6">
    <source>
        <dbReference type="ARBA" id="ARBA00023242"/>
    </source>
</evidence>
<dbReference type="PANTHER" id="PTHR13044:SF14">
    <property type="entry name" value="CRYPTOCEPHAL, ISOFORM A"/>
    <property type="match status" value="1"/>
</dbReference>
<dbReference type="Proteomes" id="UP000225706">
    <property type="component" value="Unassembled WGS sequence"/>
</dbReference>
<evidence type="ECO:0000256" key="2">
    <source>
        <dbReference type="ARBA" id="ARBA00007163"/>
    </source>
</evidence>
<keyword evidence="11" id="KW-1185">Reference proteome</keyword>
<feature type="coiled-coil region" evidence="7">
    <location>
        <begin position="290"/>
        <end position="324"/>
    </location>
</feature>
<dbReference type="EMBL" id="LSMT01000149">
    <property type="protein sequence ID" value="PFX25515.1"/>
    <property type="molecule type" value="Genomic_DNA"/>
</dbReference>
<dbReference type="PROSITE" id="PS00036">
    <property type="entry name" value="BZIP_BASIC"/>
    <property type="match status" value="1"/>
</dbReference>
<dbReference type="STRING" id="50429.A0A2B4SAN8"/>
<dbReference type="GO" id="GO:0001228">
    <property type="term" value="F:DNA-binding transcription activator activity, RNA polymerase II-specific"/>
    <property type="evidence" value="ECO:0007669"/>
    <property type="project" value="TreeGrafter"/>
</dbReference>
<dbReference type="Gene3D" id="1.20.5.170">
    <property type="match status" value="1"/>
</dbReference>
<keyword evidence="7" id="KW-0175">Coiled coil</keyword>
<evidence type="ECO:0000256" key="7">
    <source>
        <dbReference type="SAM" id="Coils"/>
    </source>
</evidence>
<organism evidence="10 11">
    <name type="scientific">Stylophora pistillata</name>
    <name type="common">Smooth cauliflower coral</name>
    <dbReference type="NCBI Taxonomy" id="50429"/>
    <lineage>
        <taxon>Eukaryota</taxon>
        <taxon>Metazoa</taxon>
        <taxon>Cnidaria</taxon>
        <taxon>Anthozoa</taxon>
        <taxon>Hexacorallia</taxon>
        <taxon>Scleractinia</taxon>
        <taxon>Astrocoeniina</taxon>
        <taxon>Pocilloporidae</taxon>
        <taxon>Stylophora</taxon>
    </lineage>
</organism>
<evidence type="ECO:0000256" key="8">
    <source>
        <dbReference type="SAM" id="MobiDB-lite"/>
    </source>
</evidence>
<evidence type="ECO:0000256" key="4">
    <source>
        <dbReference type="ARBA" id="ARBA00023125"/>
    </source>
</evidence>
<comment type="subcellular location">
    <subcellularLocation>
        <location evidence="1">Nucleus</location>
    </subcellularLocation>
</comment>
<dbReference type="FunFam" id="1.20.5.170:FF:000021">
    <property type="entry name" value="Cyclic AMP-dependent transcription factor ATF-4"/>
    <property type="match status" value="1"/>
</dbReference>
<dbReference type="GO" id="GO:0000977">
    <property type="term" value="F:RNA polymerase II transcription regulatory region sequence-specific DNA binding"/>
    <property type="evidence" value="ECO:0007669"/>
    <property type="project" value="TreeGrafter"/>
</dbReference>
<sequence>MARTYHKSKNMEDISLFSTSQTLEELELFSSLPILVESGTLEQYDVYIEETDALKHQLEPSSPLSLSAADLLEEFDVEAGNGGLLDSDWMTEKLEFHNTEPVLSVDGGDLVNLADFEFTSSEPSVSIEPEIVITPEITDSSISEGSSNTNLFANVDEILRKLLTSGKNIVNTVIETEEQVGPTSPLQSVPDVDMGSHPSVLSPESELLEITTPVASPGEESFSCPSSPETPVKKTVQISPVTTTRAKVNHFEPYLNDKPAKVKTPQQRRRKREQNKDAATRYRVKKREEQDVMAKELAGLEKDNGELKEQVNSLSKEIEYLKNLMLEVYKTKLQKQSLLASN</sequence>
<accession>A0A2B4SAN8</accession>
<keyword evidence="3" id="KW-0805">Transcription regulation</keyword>
<reference evidence="11" key="1">
    <citation type="journal article" date="2017" name="bioRxiv">
        <title>Comparative analysis of the genomes of Stylophora pistillata and Acropora digitifera provides evidence for extensive differences between species of corals.</title>
        <authorList>
            <person name="Voolstra C.R."/>
            <person name="Li Y."/>
            <person name="Liew Y.J."/>
            <person name="Baumgarten S."/>
            <person name="Zoccola D."/>
            <person name="Flot J.-F."/>
            <person name="Tambutte S."/>
            <person name="Allemand D."/>
            <person name="Aranda M."/>
        </authorList>
    </citation>
    <scope>NUCLEOTIDE SEQUENCE [LARGE SCALE GENOMIC DNA]</scope>
</reference>
<evidence type="ECO:0000313" key="10">
    <source>
        <dbReference type="EMBL" id="PFX25515.1"/>
    </source>
</evidence>
<evidence type="ECO:0000313" key="11">
    <source>
        <dbReference type="Proteomes" id="UP000225706"/>
    </source>
</evidence>
<dbReference type="GO" id="GO:0005634">
    <property type="term" value="C:nucleus"/>
    <property type="evidence" value="ECO:0007669"/>
    <property type="project" value="UniProtKB-SubCell"/>
</dbReference>